<name>A0A8E0TS75_9CAUL</name>
<feature type="signal peptide" evidence="2">
    <location>
        <begin position="1"/>
        <end position="16"/>
    </location>
</feature>
<accession>A0A8E0TS75</accession>
<dbReference type="RefSeq" id="WP_021698507.1">
    <property type="nucleotide sequence ID" value="NZ_BATC01000072.1"/>
</dbReference>
<evidence type="ECO:0000313" key="4">
    <source>
        <dbReference type="Proteomes" id="UP000016569"/>
    </source>
</evidence>
<gene>
    <name evidence="3" type="ORF">MBEBAB_2663</name>
</gene>
<dbReference type="InterPro" id="IPR025961">
    <property type="entry name" value="Metal_resist"/>
</dbReference>
<dbReference type="Proteomes" id="UP000016569">
    <property type="component" value="Unassembled WGS sequence"/>
</dbReference>
<keyword evidence="4" id="KW-1185">Reference proteome</keyword>
<dbReference type="EMBL" id="BATC01000072">
    <property type="protein sequence ID" value="GAD60413.1"/>
    <property type="molecule type" value="Genomic_DNA"/>
</dbReference>
<protein>
    <recommendedName>
        <fullName evidence="5">Periplasmic heavy metal sensor</fullName>
    </recommendedName>
</protein>
<dbReference type="Pfam" id="PF13801">
    <property type="entry name" value="Metal_resist"/>
    <property type="match status" value="1"/>
</dbReference>
<feature type="region of interest" description="Disordered" evidence="1">
    <location>
        <begin position="134"/>
        <end position="164"/>
    </location>
</feature>
<keyword evidence="2" id="KW-0732">Signal</keyword>
<feature type="chain" id="PRO_5034482351" description="Periplasmic heavy metal sensor" evidence="2">
    <location>
        <begin position="17"/>
        <end position="164"/>
    </location>
</feature>
<comment type="caution">
    <text evidence="3">The sequence shown here is derived from an EMBL/GenBank/DDBJ whole genome shotgun (WGS) entry which is preliminary data.</text>
</comment>
<evidence type="ECO:0000313" key="3">
    <source>
        <dbReference type="EMBL" id="GAD60413.1"/>
    </source>
</evidence>
<sequence>MIALAVSLALNLFAVAAGVTAWVSREAAEDRVEEVRSSRERMPLMAVIDTIDPDRRGPVRAELRAAALSAKPDFQEAREARRQAIALTESEDFDPAAVSALLEQSRASELRGRARLEVEAVRILSELSPEDRARMSTLLRRHNRHRSRDGDNRTEPTPAPAPAE</sequence>
<evidence type="ECO:0000256" key="1">
    <source>
        <dbReference type="SAM" id="MobiDB-lite"/>
    </source>
</evidence>
<evidence type="ECO:0000256" key="2">
    <source>
        <dbReference type="SAM" id="SignalP"/>
    </source>
</evidence>
<proteinExistence type="predicted"/>
<reference evidence="4" key="1">
    <citation type="journal article" date="2013" name="Genome Announc.">
        <title>Draft Genome Sequence of the Dimorphic Prosthecate Bacterium Brevundimonas abyssalis TAR-001T.</title>
        <authorList>
            <person name="Tsubouchi T."/>
            <person name="Nishi S."/>
            <person name="Usui K."/>
            <person name="Shimane Y."/>
            <person name="Takaki Y."/>
            <person name="Maruyama T."/>
            <person name="Hatada Y."/>
        </authorList>
    </citation>
    <scope>NUCLEOTIDE SEQUENCE [LARGE SCALE GENOMIC DNA]</scope>
    <source>
        <strain evidence="4">TAR-001</strain>
    </source>
</reference>
<organism evidence="3 4">
    <name type="scientific">Brevundimonas abyssalis TAR-001</name>
    <dbReference type="NCBI Taxonomy" id="1391729"/>
    <lineage>
        <taxon>Bacteria</taxon>
        <taxon>Pseudomonadati</taxon>
        <taxon>Pseudomonadota</taxon>
        <taxon>Alphaproteobacteria</taxon>
        <taxon>Caulobacterales</taxon>
        <taxon>Caulobacteraceae</taxon>
        <taxon>Brevundimonas</taxon>
    </lineage>
</organism>
<dbReference type="AlphaFoldDB" id="A0A8E0TS75"/>
<dbReference type="OrthoDB" id="7206408at2"/>
<evidence type="ECO:0008006" key="5">
    <source>
        <dbReference type="Google" id="ProtNLM"/>
    </source>
</evidence>